<dbReference type="Proteomes" id="UP000186594">
    <property type="component" value="Unassembled WGS sequence"/>
</dbReference>
<keyword evidence="3" id="KW-0653">Protein transport</keyword>
<gene>
    <name evidence="5" type="ORF">NEOLI_000758</name>
</gene>
<keyword evidence="5" id="KW-0647">Proteasome</keyword>
<accession>A0A1U7LIS3</accession>
<comment type="subunit">
    <text evidence="3">Binds the proteasome.</text>
</comment>
<evidence type="ECO:0000256" key="2">
    <source>
        <dbReference type="ARBA" id="ARBA00023242"/>
    </source>
</evidence>
<proteinExistence type="inferred from homology"/>
<dbReference type="GO" id="GO:0000502">
    <property type="term" value="C:proteasome complex"/>
    <property type="evidence" value="ECO:0007669"/>
    <property type="project" value="UniProtKB-KW"/>
</dbReference>
<keyword evidence="6" id="KW-1185">Reference proteome</keyword>
<comment type="subcellular location">
    <subcellularLocation>
        <location evidence="3">Cytoplasm</location>
    </subcellularLocation>
    <subcellularLocation>
        <location evidence="3">Nucleus</location>
    </subcellularLocation>
</comment>
<dbReference type="OMA" id="DYTPHFL"/>
<dbReference type="PANTHER" id="PTHR28032">
    <property type="entry name" value="FI02826P"/>
    <property type="match status" value="1"/>
</dbReference>
<dbReference type="Gene3D" id="1.20.58.1590">
    <property type="entry name" value="Tethering factor for nuclear proteasome Cut8/Sts1"/>
    <property type="match status" value="1"/>
</dbReference>
<evidence type="ECO:0000313" key="5">
    <source>
        <dbReference type="EMBL" id="OLL22555.1"/>
    </source>
</evidence>
<protein>
    <recommendedName>
        <fullName evidence="3">Tethering factor for nuclear proteasome STS1</fullName>
    </recommendedName>
</protein>
<dbReference type="AlphaFoldDB" id="A0A1U7LIS3"/>
<evidence type="ECO:0000313" key="6">
    <source>
        <dbReference type="Proteomes" id="UP000186594"/>
    </source>
</evidence>
<dbReference type="GO" id="GO:0031144">
    <property type="term" value="P:proteasome localization"/>
    <property type="evidence" value="ECO:0007669"/>
    <property type="project" value="UniProtKB-UniRule"/>
</dbReference>
<reference evidence="5 6" key="1">
    <citation type="submission" date="2016-04" db="EMBL/GenBank/DDBJ databases">
        <title>Evolutionary innovation and constraint leading to complex multicellularity in the Ascomycota.</title>
        <authorList>
            <person name="Cisse O."/>
            <person name="Nguyen A."/>
            <person name="Hewitt D.A."/>
            <person name="Jedd G."/>
            <person name="Stajich J.E."/>
        </authorList>
    </citation>
    <scope>NUCLEOTIDE SEQUENCE [LARGE SCALE GENOMIC DNA]</scope>
    <source>
        <strain evidence="5 6">DAH-3</strain>
    </source>
</reference>
<sequence length="296" mass="32720">MSDIQPSPVSNPFSALNSSYALRAGSPAFNAISLHSIQSQQSSVQPKGKKRKASQDDSEMSSPLFTARSLSSSPTSYKRHRCQAAGSSLPLSRLIEHLDTSTLRSLLKELCERNLSLQQEVISIIPPITVSSALSSIQRLENDFRQAFPYGGDPANDYSYNRVRGTLLNLMSALSDYTPHFLPPNEKHINNSLVFVEGITSIVQRIPDFHNKLHNIQKSQAYAELDNAWVLCITEALKHSGGISFMSAGWPAKIENHHKSTGHKLVGAIKILHDSGLDHTFEVQYRTFGFDTGMRA</sequence>
<dbReference type="GO" id="GO:0031965">
    <property type="term" value="C:nuclear membrane"/>
    <property type="evidence" value="ECO:0007669"/>
    <property type="project" value="TreeGrafter"/>
</dbReference>
<dbReference type="InterPro" id="IPR038422">
    <property type="entry name" value="Cut8/Sts1_sf"/>
</dbReference>
<keyword evidence="2 3" id="KW-0539">Nucleus</keyword>
<dbReference type="PANTHER" id="PTHR28032:SF1">
    <property type="entry name" value="FI02826P"/>
    <property type="match status" value="1"/>
</dbReference>
<dbReference type="GO" id="GO:0005737">
    <property type="term" value="C:cytoplasm"/>
    <property type="evidence" value="ECO:0007669"/>
    <property type="project" value="UniProtKB-SubCell"/>
</dbReference>
<feature type="region of interest" description="Disordered" evidence="4">
    <location>
        <begin position="37"/>
        <end position="79"/>
    </location>
</feature>
<dbReference type="GO" id="GO:0071630">
    <property type="term" value="P:nuclear protein quality control by the ubiquitin-proteasome system"/>
    <property type="evidence" value="ECO:0007669"/>
    <property type="project" value="UniProtKB-UniRule"/>
</dbReference>
<comment type="caution">
    <text evidence="5">The sequence shown here is derived from an EMBL/GenBank/DDBJ whole genome shotgun (WGS) entry which is preliminary data.</text>
</comment>
<dbReference type="GO" id="GO:0070628">
    <property type="term" value="F:proteasome binding"/>
    <property type="evidence" value="ECO:0007669"/>
    <property type="project" value="TreeGrafter"/>
</dbReference>
<dbReference type="OrthoDB" id="10061064at2759"/>
<dbReference type="EMBL" id="LXFE01003037">
    <property type="protein sequence ID" value="OLL22555.1"/>
    <property type="molecule type" value="Genomic_DNA"/>
</dbReference>
<dbReference type="STRING" id="1198029.A0A1U7LIS3"/>
<feature type="compositionally biased region" description="Polar residues" evidence="4">
    <location>
        <begin position="60"/>
        <end position="76"/>
    </location>
</feature>
<comment type="similarity">
    <text evidence="1 3">Belongs to the cut8/STS1 family.</text>
</comment>
<evidence type="ECO:0000256" key="4">
    <source>
        <dbReference type="SAM" id="MobiDB-lite"/>
    </source>
</evidence>
<comment type="function">
    <text evidence="3">Involved in ubiquitin-mediated protein degradation. Regulatory factor in the ubiquitin/proteasome pathway that controls the turnover of proteasome substrates. Targets proteasomes to the nucleus and facilitates the degradation of nuclear proteins.</text>
</comment>
<evidence type="ECO:0000256" key="3">
    <source>
        <dbReference type="RuleBase" id="RU368013"/>
    </source>
</evidence>
<keyword evidence="3" id="KW-0813">Transport</keyword>
<dbReference type="GO" id="GO:0015031">
    <property type="term" value="P:protein transport"/>
    <property type="evidence" value="ECO:0007669"/>
    <property type="project" value="UniProtKB-UniRule"/>
</dbReference>
<dbReference type="InterPro" id="IPR013868">
    <property type="entry name" value="Cut8/Sts1_fam"/>
</dbReference>
<name>A0A1U7LIS3_NEOID</name>
<keyword evidence="3" id="KW-0963">Cytoplasm</keyword>
<evidence type="ECO:0000256" key="1">
    <source>
        <dbReference type="ARBA" id="ARBA00006199"/>
    </source>
</evidence>
<dbReference type="Pfam" id="PF08559">
    <property type="entry name" value="Cut8"/>
    <property type="match status" value="1"/>
</dbReference>
<organism evidence="5 6">
    <name type="scientific">Neolecta irregularis (strain DAH-3)</name>
    <dbReference type="NCBI Taxonomy" id="1198029"/>
    <lineage>
        <taxon>Eukaryota</taxon>
        <taxon>Fungi</taxon>
        <taxon>Dikarya</taxon>
        <taxon>Ascomycota</taxon>
        <taxon>Taphrinomycotina</taxon>
        <taxon>Neolectales</taxon>
        <taxon>Neolectaceae</taxon>
        <taxon>Neolecta</taxon>
    </lineage>
</organism>